<sequence length="73" mass="8459">MSSQLVFWTAGTPVLSQPEKIISLISLIKEKDNPRLEHQSQHQPHPFEIEIMEDIIQLPDAERRGILADWRLS</sequence>
<organism evidence="1 2">
    <name type="scientific">Streblomastix strix</name>
    <dbReference type="NCBI Taxonomy" id="222440"/>
    <lineage>
        <taxon>Eukaryota</taxon>
        <taxon>Metamonada</taxon>
        <taxon>Preaxostyla</taxon>
        <taxon>Oxymonadida</taxon>
        <taxon>Streblomastigidae</taxon>
        <taxon>Streblomastix</taxon>
    </lineage>
</organism>
<comment type="caution">
    <text evidence="1">The sequence shown here is derived from an EMBL/GenBank/DDBJ whole genome shotgun (WGS) entry which is preliminary data.</text>
</comment>
<dbReference type="AlphaFoldDB" id="A0A5J4VFB4"/>
<reference evidence="1 2" key="1">
    <citation type="submission" date="2019-03" db="EMBL/GenBank/DDBJ databases">
        <title>Single cell metagenomics reveals metabolic interactions within the superorganism composed of flagellate Streblomastix strix and complex community of Bacteroidetes bacteria on its surface.</title>
        <authorList>
            <person name="Treitli S.C."/>
            <person name="Kolisko M."/>
            <person name="Husnik F."/>
            <person name="Keeling P."/>
            <person name="Hampl V."/>
        </authorList>
    </citation>
    <scope>NUCLEOTIDE SEQUENCE [LARGE SCALE GENOMIC DNA]</scope>
    <source>
        <strain evidence="1">ST1C</strain>
    </source>
</reference>
<dbReference type="Proteomes" id="UP000324800">
    <property type="component" value="Unassembled WGS sequence"/>
</dbReference>
<evidence type="ECO:0000313" key="1">
    <source>
        <dbReference type="EMBL" id="KAA6381079.1"/>
    </source>
</evidence>
<dbReference type="EMBL" id="SNRW01007537">
    <property type="protein sequence ID" value="KAA6381079.1"/>
    <property type="molecule type" value="Genomic_DNA"/>
</dbReference>
<accession>A0A5J4VFB4</accession>
<protein>
    <submittedName>
        <fullName evidence="1">Uncharacterized protein</fullName>
    </submittedName>
</protein>
<gene>
    <name evidence="1" type="ORF">EZS28_023392</name>
</gene>
<name>A0A5J4VFB4_9EUKA</name>
<feature type="non-terminal residue" evidence="1">
    <location>
        <position position="73"/>
    </location>
</feature>
<evidence type="ECO:0000313" key="2">
    <source>
        <dbReference type="Proteomes" id="UP000324800"/>
    </source>
</evidence>
<proteinExistence type="predicted"/>